<protein>
    <submittedName>
        <fullName evidence="1">13219_t:CDS:1</fullName>
    </submittedName>
</protein>
<name>A0A9N9K0V3_9GLOM</name>
<feature type="non-terminal residue" evidence="1">
    <location>
        <position position="1"/>
    </location>
</feature>
<dbReference type="Gene3D" id="3.30.70.270">
    <property type="match status" value="1"/>
</dbReference>
<feature type="non-terminal residue" evidence="1">
    <location>
        <position position="60"/>
    </location>
</feature>
<sequence length="60" mass="7105">VSCRASKEKNGKMRLCVDFRKLNQWTKRDSYPLPRINELLGALKNSAWYTTLDLASRFWQ</sequence>
<dbReference type="Gene3D" id="3.10.10.10">
    <property type="entry name" value="HIV Type 1 Reverse Transcriptase, subunit A, domain 1"/>
    <property type="match status" value="1"/>
</dbReference>
<dbReference type="EMBL" id="CAJVPZ010077631">
    <property type="protein sequence ID" value="CAG8805580.1"/>
    <property type="molecule type" value="Genomic_DNA"/>
</dbReference>
<dbReference type="InterPro" id="IPR043502">
    <property type="entry name" value="DNA/RNA_pol_sf"/>
</dbReference>
<dbReference type="InterPro" id="IPR053134">
    <property type="entry name" value="RNA-dir_DNA_polymerase"/>
</dbReference>
<dbReference type="Proteomes" id="UP000789396">
    <property type="component" value="Unassembled WGS sequence"/>
</dbReference>
<organism evidence="1 2">
    <name type="scientific">Racocetra fulgida</name>
    <dbReference type="NCBI Taxonomy" id="60492"/>
    <lineage>
        <taxon>Eukaryota</taxon>
        <taxon>Fungi</taxon>
        <taxon>Fungi incertae sedis</taxon>
        <taxon>Mucoromycota</taxon>
        <taxon>Glomeromycotina</taxon>
        <taxon>Glomeromycetes</taxon>
        <taxon>Diversisporales</taxon>
        <taxon>Gigasporaceae</taxon>
        <taxon>Racocetra</taxon>
    </lineage>
</organism>
<reference evidence="1" key="1">
    <citation type="submission" date="2021-06" db="EMBL/GenBank/DDBJ databases">
        <authorList>
            <person name="Kallberg Y."/>
            <person name="Tangrot J."/>
            <person name="Rosling A."/>
        </authorList>
    </citation>
    <scope>NUCLEOTIDE SEQUENCE</scope>
    <source>
        <strain evidence="1">IN212</strain>
    </source>
</reference>
<dbReference type="SUPFAM" id="SSF56672">
    <property type="entry name" value="DNA/RNA polymerases"/>
    <property type="match status" value="1"/>
</dbReference>
<evidence type="ECO:0000313" key="1">
    <source>
        <dbReference type="EMBL" id="CAG8805580.1"/>
    </source>
</evidence>
<dbReference type="InterPro" id="IPR043128">
    <property type="entry name" value="Rev_trsase/Diguanyl_cyclase"/>
</dbReference>
<dbReference type="OrthoDB" id="2435678at2759"/>
<keyword evidence="2" id="KW-1185">Reference proteome</keyword>
<dbReference type="AlphaFoldDB" id="A0A9N9K0V3"/>
<proteinExistence type="predicted"/>
<dbReference type="PANTHER" id="PTHR24559">
    <property type="entry name" value="TRANSPOSON TY3-I GAG-POL POLYPROTEIN"/>
    <property type="match status" value="1"/>
</dbReference>
<dbReference type="PANTHER" id="PTHR24559:SF444">
    <property type="entry name" value="REVERSE TRANSCRIPTASE DOMAIN-CONTAINING PROTEIN"/>
    <property type="match status" value="1"/>
</dbReference>
<evidence type="ECO:0000313" key="2">
    <source>
        <dbReference type="Proteomes" id="UP000789396"/>
    </source>
</evidence>
<accession>A0A9N9K0V3</accession>
<gene>
    <name evidence="1" type="ORF">RFULGI_LOCUS18183</name>
</gene>
<comment type="caution">
    <text evidence="1">The sequence shown here is derived from an EMBL/GenBank/DDBJ whole genome shotgun (WGS) entry which is preliminary data.</text>
</comment>